<reference evidence="2" key="1">
    <citation type="submission" date="2015-11" db="EMBL/GenBank/DDBJ databases">
        <title>De novo transcriptome assembly of four potential Pierce s Disease insect vectors from Arizona vineyards.</title>
        <authorList>
            <person name="Tassone E.E."/>
        </authorList>
    </citation>
    <scope>NUCLEOTIDE SEQUENCE</scope>
</reference>
<protein>
    <submittedName>
        <fullName evidence="2">Uncharacterized protein</fullName>
    </submittedName>
</protein>
<dbReference type="AlphaFoldDB" id="A0A1B6F2H5"/>
<feature type="non-terminal residue" evidence="2">
    <location>
        <position position="259"/>
    </location>
</feature>
<sequence length="259" mass="29533">MDFFRSGPPLRPLGPEPVVRDKPAKAREISPAIIIPKTVKSLDKLSRDPGKTEVPAEIYYEGYVDDTKYIVSDTNLETMKDMINYKMRPKTSIRFKNETLFENVNYDRLQRRLASMLDKVETPIDTQQTSVISEQTSREIDNEEKAVAEDPETRRISEKEDDEGTVISELEPVASSDQLEPQVSGGEDEDSGEQRARFLISGHLDKDNKPVYIIQEYDGRSSIFKDQMTNFMTWKEQGNVSVSISGRIFNDNILIEEDG</sequence>
<evidence type="ECO:0000313" key="2">
    <source>
        <dbReference type="EMBL" id="JAS44472.1"/>
    </source>
</evidence>
<feature type="compositionally biased region" description="Basic and acidic residues" evidence="1">
    <location>
        <begin position="136"/>
        <end position="158"/>
    </location>
</feature>
<feature type="region of interest" description="Disordered" evidence="1">
    <location>
        <begin position="1"/>
        <end position="24"/>
    </location>
</feature>
<name>A0A1B6F2H5_9HEMI</name>
<gene>
    <name evidence="2" type="ORF">g.38849</name>
</gene>
<evidence type="ECO:0000256" key="1">
    <source>
        <dbReference type="SAM" id="MobiDB-lite"/>
    </source>
</evidence>
<accession>A0A1B6F2H5</accession>
<organism evidence="2">
    <name type="scientific">Cuerna arida</name>
    <dbReference type="NCBI Taxonomy" id="1464854"/>
    <lineage>
        <taxon>Eukaryota</taxon>
        <taxon>Metazoa</taxon>
        <taxon>Ecdysozoa</taxon>
        <taxon>Arthropoda</taxon>
        <taxon>Hexapoda</taxon>
        <taxon>Insecta</taxon>
        <taxon>Pterygota</taxon>
        <taxon>Neoptera</taxon>
        <taxon>Paraneoptera</taxon>
        <taxon>Hemiptera</taxon>
        <taxon>Auchenorrhyncha</taxon>
        <taxon>Membracoidea</taxon>
        <taxon>Cicadellidae</taxon>
        <taxon>Cicadellinae</taxon>
        <taxon>Proconiini</taxon>
        <taxon>Cuerna</taxon>
    </lineage>
</organism>
<feature type="region of interest" description="Disordered" evidence="1">
    <location>
        <begin position="125"/>
        <end position="193"/>
    </location>
</feature>
<proteinExistence type="predicted"/>
<dbReference type="EMBL" id="GECZ01025297">
    <property type="protein sequence ID" value="JAS44472.1"/>
    <property type="molecule type" value="Transcribed_RNA"/>
</dbReference>
<feature type="compositionally biased region" description="Polar residues" evidence="1">
    <location>
        <begin position="125"/>
        <end position="135"/>
    </location>
</feature>